<sequence>MGYNNPLIAEKTFWIGNKAAFFRRVKGYVYVLFRILENLQCEKVDVKVTRKRDGKTRLHCRVHLVIRLKKGKVLSDFYWPGRGGRGSVLREQVLRFVFKKSEVILPIVLLENIY</sequence>
<reference evidence="1 2" key="1">
    <citation type="journal article" date="2021" name="Elife">
        <title>Chloroplast acquisition without the gene transfer in kleptoplastic sea slugs, Plakobranchus ocellatus.</title>
        <authorList>
            <person name="Maeda T."/>
            <person name="Takahashi S."/>
            <person name="Yoshida T."/>
            <person name="Shimamura S."/>
            <person name="Takaki Y."/>
            <person name="Nagai Y."/>
            <person name="Toyoda A."/>
            <person name="Suzuki Y."/>
            <person name="Arimoto A."/>
            <person name="Ishii H."/>
            <person name="Satoh N."/>
            <person name="Nishiyama T."/>
            <person name="Hasebe M."/>
            <person name="Maruyama T."/>
            <person name="Minagawa J."/>
            <person name="Obokata J."/>
            <person name="Shigenobu S."/>
        </authorList>
    </citation>
    <scope>NUCLEOTIDE SEQUENCE [LARGE SCALE GENOMIC DNA]</scope>
</reference>
<dbReference type="Proteomes" id="UP000735302">
    <property type="component" value="Unassembled WGS sequence"/>
</dbReference>
<organism evidence="1 2">
    <name type="scientific">Plakobranchus ocellatus</name>
    <dbReference type="NCBI Taxonomy" id="259542"/>
    <lineage>
        <taxon>Eukaryota</taxon>
        <taxon>Metazoa</taxon>
        <taxon>Spiralia</taxon>
        <taxon>Lophotrochozoa</taxon>
        <taxon>Mollusca</taxon>
        <taxon>Gastropoda</taxon>
        <taxon>Heterobranchia</taxon>
        <taxon>Euthyneura</taxon>
        <taxon>Panpulmonata</taxon>
        <taxon>Sacoglossa</taxon>
        <taxon>Placobranchoidea</taxon>
        <taxon>Plakobranchidae</taxon>
        <taxon>Plakobranchus</taxon>
    </lineage>
</organism>
<comment type="caution">
    <text evidence="1">The sequence shown here is derived from an EMBL/GenBank/DDBJ whole genome shotgun (WGS) entry which is preliminary data.</text>
</comment>
<gene>
    <name evidence="1" type="ORF">PoB_004313800</name>
</gene>
<evidence type="ECO:0000313" key="1">
    <source>
        <dbReference type="EMBL" id="GFO16633.1"/>
    </source>
</evidence>
<name>A0AAV4BCM9_9GAST</name>
<protein>
    <submittedName>
        <fullName evidence="1">Uncharacterized protein</fullName>
    </submittedName>
</protein>
<evidence type="ECO:0000313" key="2">
    <source>
        <dbReference type="Proteomes" id="UP000735302"/>
    </source>
</evidence>
<accession>A0AAV4BCM9</accession>
<dbReference type="EMBL" id="BLXT01004675">
    <property type="protein sequence ID" value="GFO16633.1"/>
    <property type="molecule type" value="Genomic_DNA"/>
</dbReference>
<keyword evidence="2" id="KW-1185">Reference proteome</keyword>
<dbReference type="AlphaFoldDB" id="A0AAV4BCM9"/>
<proteinExistence type="predicted"/>